<name>A0A9P3LA41_9APHY</name>
<dbReference type="OrthoDB" id="3038503at2759"/>
<protein>
    <recommendedName>
        <fullName evidence="1">DUF6533 domain-containing protein</fullName>
    </recommendedName>
</protein>
<sequence length="119" mass="13381">MIAPGGLSLSYVNALAIGKQSRGAAIGLLFYDILISLDREIELVWATDKRRPAFWLYIFNRFFALAYYIFDTIPITPAGRTPSNLRDLPYVRCHRHDGRDIDNASHPPASDLCAVQLQS</sequence>
<keyword evidence="3" id="KW-1185">Reference proteome</keyword>
<feature type="domain" description="DUF6533" evidence="1">
    <location>
        <begin position="24"/>
        <end position="65"/>
    </location>
</feature>
<evidence type="ECO:0000313" key="2">
    <source>
        <dbReference type="EMBL" id="GJE86382.1"/>
    </source>
</evidence>
<organism evidence="2 3">
    <name type="scientific">Phanerochaete sordida</name>
    <dbReference type="NCBI Taxonomy" id="48140"/>
    <lineage>
        <taxon>Eukaryota</taxon>
        <taxon>Fungi</taxon>
        <taxon>Dikarya</taxon>
        <taxon>Basidiomycota</taxon>
        <taxon>Agaricomycotina</taxon>
        <taxon>Agaricomycetes</taxon>
        <taxon>Polyporales</taxon>
        <taxon>Phanerochaetaceae</taxon>
        <taxon>Phanerochaete</taxon>
    </lineage>
</organism>
<dbReference type="InterPro" id="IPR045340">
    <property type="entry name" value="DUF6533"/>
</dbReference>
<dbReference type="EMBL" id="BPQB01000004">
    <property type="protein sequence ID" value="GJE86382.1"/>
    <property type="molecule type" value="Genomic_DNA"/>
</dbReference>
<dbReference type="Pfam" id="PF20151">
    <property type="entry name" value="DUF6533"/>
    <property type="match status" value="1"/>
</dbReference>
<evidence type="ECO:0000313" key="3">
    <source>
        <dbReference type="Proteomes" id="UP000703269"/>
    </source>
</evidence>
<dbReference type="AlphaFoldDB" id="A0A9P3LA41"/>
<gene>
    <name evidence="2" type="ORF">PsYK624_024620</name>
</gene>
<accession>A0A9P3LA41</accession>
<evidence type="ECO:0000259" key="1">
    <source>
        <dbReference type="Pfam" id="PF20151"/>
    </source>
</evidence>
<proteinExistence type="predicted"/>
<comment type="caution">
    <text evidence="2">The sequence shown here is derived from an EMBL/GenBank/DDBJ whole genome shotgun (WGS) entry which is preliminary data.</text>
</comment>
<reference evidence="2 3" key="1">
    <citation type="submission" date="2021-08" db="EMBL/GenBank/DDBJ databases">
        <title>Draft Genome Sequence of Phanerochaete sordida strain YK-624.</title>
        <authorList>
            <person name="Mori T."/>
            <person name="Dohra H."/>
            <person name="Suzuki T."/>
            <person name="Kawagishi H."/>
            <person name="Hirai H."/>
        </authorList>
    </citation>
    <scope>NUCLEOTIDE SEQUENCE [LARGE SCALE GENOMIC DNA]</scope>
    <source>
        <strain evidence="2 3">YK-624</strain>
    </source>
</reference>
<dbReference type="Proteomes" id="UP000703269">
    <property type="component" value="Unassembled WGS sequence"/>
</dbReference>